<dbReference type="AlphaFoldDB" id="A0A8D8A2G5"/>
<accession>A0A8D8A2G5</accession>
<keyword evidence="1" id="KW-0472">Membrane</keyword>
<feature type="transmembrane region" description="Helical" evidence="1">
    <location>
        <begin position="63"/>
        <end position="91"/>
    </location>
</feature>
<proteinExistence type="predicted"/>
<protein>
    <submittedName>
        <fullName evidence="2">(northern house mosquito) hypothetical protein</fullName>
    </submittedName>
</protein>
<evidence type="ECO:0000256" key="1">
    <source>
        <dbReference type="SAM" id="Phobius"/>
    </source>
</evidence>
<name>A0A8D8A2G5_CULPI</name>
<evidence type="ECO:0000313" key="2">
    <source>
        <dbReference type="EMBL" id="CAG6447217.1"/>
    </source>
</evidence>
<keyword evidence="1" id="KW-0812">Transmembrane</keyword>
<keyword evidence="1" id="KW-1133">Transmembrane helix</keyword>
<sequence length="128" mass="14754">MLQDFAPFSPHVPQNCFRCLFSTLFSFLIPPSTQSPSYALPSPIIRDLIPLLIALRNINRVYLFFVLLCVLLFLPGGGQKYLFYCTIIIILHHRRSAGARVNLAPSCSNRILKRSFYMHHSEGWKDKR</sequence>
<dbReference type="EMBL" id="HBUE01008593">
    <property type="protein sequence ID" value="CAG6447217.1"/>
    <property type="molecule type" value="Transcribed_RNA"/>
</dbReference>
<organism evidence="2">
    <name type="scientific">Culex pipiens</name>
    <name type="common">House mosquito</name>
    <dbReference type="NCBI Taxonomy" id="7175"/>
    <lineage>
        <taxon>Eukaryota</taxon>
        <taxon>Metazoa</taxon>
        <taxon>Ecdysozoa</taxon>
        <taxon>Arthropoda</taxon>
        <taxon>Hexapoda</taxon>
        <taxon>Insecta</taxon>
        <taxon>Pterygota</taxon>
        <taxon>Neoptera</taxon>
        <taxon>Endopterygota</taxon>
        <taxon>Diptera</taxon>
        <taxon>Nematocera</taxon>
        <taxon>Culicoidea</taxon>
        <taxon>Culicidae</taxon>
        <taxon>Culicinae</taxon>
        <taxon>Culicini</taxon>
        <taxon>Culex</taxon>
        <taxon>Culex</taxon>
    </lineage>
</organism>
<reference evidence="2" key="1">
    <citation type="submission" date="2021-05" db="EMBL/GenBank/DDBJ databases">
        <authorList>
            <person name="Alioto T."/>
            <person name="Alioto T."/>
            <person name="Gomez Garrido J."/>
        </authorList>
    </citation>
    <scope>NUCLEOTIDE SEQUENCE</scope>
</reference>